<evidence type="ECO:0000256" key="1">
    <source>
        <dbReference type="SAM" id="Phobius"/>
    </source>
</evidence>
<gene>
    <name evidence="2" type="ORF">SteCoe_23948</name>
</gene>
<keyword evidence="1" id="KW-0812">Transmembrane</keyword>
<dbReference type="Proteomes" id="UP000187209">
    <property type="component" value="Unassembled WGS sequence"/>
</dbReference>
<proteinExistence type="predicted"/>
<keyword evidence="3" id="KW-1185">Reference proteome</keyword>
<sequence length="88" mass="10674">MVLHPLLKEIPSRFEIPLSPLVQRQFNRHRWMFLFIGGFWALWLIFIPISRFPITFGQEHLETYAMPDYGSGKFYTLFRLKSWRIDNI</sequence>
<evidence type="ECO:0000313" key="2">
    <source>
        <dbReference type="EMBL" id="OMJ76645.1"/>
    </source>
</evidence>
<dbReference type="EMBL" id="MPUH01000620">
    <property type="protein sequence ID" value="OMJ76645.1"/>
    <property type="molecule type" value="Genomic_DNA"/>
</dbReference>
<evidence type="ECO:0000313" key="3">
    <source>
        <dbReference type="Proteomes" id="UP000187209"/>
    </source>
</evidence>
<organism evidence="2 3">
    <name type="scientific">Stentor coeruleus</name>
    <dbReference type="NCBI Taxonomy" id="5963"/>
    <lineage>
        <taxon>Eukaryota</taxon>
        <taxon>Sar</taxon>
        <taxon>Alveolata</taxon>
        <taxon>Ciliophora</taxon>
        <taxon>Postciliodesmatophora</taxon>
        <taxon>Heterotrichea</taxon>
        <taxon>Heterotrichida</taxon>
        <taxon>Stentoridae</taxon>
        <taxon>Stentor</taxon>
    </lineage>
</organism>
<protein>
    <submittedName>
        <fullName evidence="2">Uncharacterized protein</fullName>
    </submittedName>
</protein>
<feature type="transmembrane region" description="Helical" evidence="1">
    <location>
        <begin position="31"/>
        <end position="49"/>
    </location>
</feature>
<reference evidence="2 3" key="1">
    <citation type="submission" date="2016-11" db="EMBL/GenBank/DDBJ databases">
        <title>The macronuclear genome of Stentor coeruleus: a giant cell with tiny introns.</title>
        <authorList>
            <person name="Slabodnick M."/>
            <person name="Ruby J.G."/>
            <person name="Reiff S.B."/>
            <person name="Swart E.C."/>
            <person name="Gosai S."/>
            <person name="Prabakaran S."/>
            <person name="Witkowska E."/>
            <person name="Larue G.E."/>
            <person name="Fisher S."/>
            <person name="Freeman R.M."/>
            <person name="Gunawardena J."/>
            <person name="Chu W."/>
            <person name="Stover N.A."/>
            <person name="Gregory B.D."/>
            <person name="Nowacki M."/>
            <person name="Derisi J."/>
            <person name="Roy S.W."/>
            <person name="Marshall W.F."/>
            <person name="Sood P."/>
        </authorList>
    </citation>
    <scope>NUCLEOTIDE SEQUENCE [LARGE SCALE GENOMIC DNA]</scope>
    <source>
        <strain evidence="2">WM001</strain>
    </source>
</reference>
<comment type="caution">
    <text evidence="2">The sequence shown here is derived from an EMBL/GenBank/DDBJ whole genome shotgun (WGS) entry which is preliminary data.</text>
</comment>
<accession>A0A1R2BJ61</accession>
<dbReference type="AlphaFoldDB" id="A0A1R2BJ61"/>
<keyword evidence="1" id="KW-0472">Membrane</keyword>
<keyword evidence="1" id="KW-1133">Transmembrane helix</keyword>
<name>A0A1R2BJ61_9CILI</name>